<dbReference type="SUPFAM" id="SSF49599">
    <property type="entry name" value="TRAF domain-like"/>
    <property type="match status" value="1"/>
</dbReference>
<evidence type="ECO:0000313" key="15">
    <source>
        <dbReference type="RefSeq" id="XP_022326007.1"/>
    </source>
</evidence>
<dbReference type="EC" id="2.3.2.27" evidence="3"/>
<dbReference type="SUPFAM" id="SSF57850">
    <property type="entry name" value="RING/U-box"/>
    <property type="match status" value="1"/>
</dbReference>
<evidence type="ECO:0000256" key="2">
    <source>
        <dbReference type="ARBA" id="ARBA00004906"/>
    </source>
</evidence>
<dbReference type="PANTHER" id="PTHR10131">
    <property type="entry name" value="TNF RECEPTOR ASSOCIATED FACTOR"/>
    <property type="match status" value="1"/>
</dbReference>
<evidence type="ECO:0000259" key="13">
    <source>
        <dbReference type="PROSITE" id="PS50089"/>
    </source>
</evidence>
<evidence type="ECO:0000256" key="9">
    <source>
        <dbReference type="ARBA" id="ARBA00022833"/>
    </source>
</evidence>
<dbReference type="SMART" id="SM00184">
    <property type="entry name" value="RING"/>
    <property type="match status" value="1"/>
</dbReference>
<dbReference type="InterPro" id="IPR001841">
    <property type="entry name" value="Znf_RING"/>
</dbReference>
<dbReference type="Pfam" id="PF08941">
    <property type="entry name" value="USP8_interact"/>
    <property type="match status" value="1"/>
</dbReference>
<dbReference type="Proteomes" id="UP000694844">
    <property type="component" value="Chromosome 3"/>
</dbReference>
<dbReference type="InterPro" id="IPR013083">
    <property type="entry name" value="Znf_RING/FYVE/PHD"/>
</dbReference>
<evidence type="ECO:0000256" key="4">
    <source>
        <dbReference type="ARBA" id="ARBA00015711"/>
    </source>
</evidence>
<keyword evidence="7 12" id="KW-0863">Zinc-finger</keyword>
<dbReference type="InterPro" id="IPR015036">
    <property type="entry name" value="NRDP1"/>
</dbReference>
<dbReference type="InterPro" id="IPR003613">
    <property type="entry name" value="Ubox_domain"/>
</dbReference>
<gene>
    <name evidence="15" type="primary">LOC111125978</name>
</gene>
<name>A0A8B8DD24_CRAVI</name>
<dbReference type="UniPathway" id="UPA00143"/>
<dbReference type="OrthoDB" id="1630758at2759"/>
<keyword evidence="5" id="KW-0808">Transferase</keyword>
<dbReference type="Gene3D" id="3.30.40.10">
    <property type="entry name" value="Zinc/RING finger domain, C3HC4 (zinc finger)"/>
    <property type="match status" value="2"/>
</dbReference>
<dbReference type="KEGG" id="cvn:111125978"/>
<dbReference type="GO" id="GO:0008270">
    <property type="term" value="F:zinc ion binding"/>
    <property type="evidence" value="ECO:0007669"/>
    <property type="project" value="UniProtKB-KW"/>
</dbReference>
<dbReference type="AlphaFoldDB" id="A0A8B8DD24"/>
<evidence type="ECO:0000256" key="1">
    <source>
        <dbReference type="ARBA" id="ARBA00000900"/>
    </source>
</evidence>
<keyword evidence="8" id="KW-0833">Ubl conjugation pathway</keyword>
<evidence type="ECO:0000256" key="11">
    <source>
        <dbReference type="ARBA" id="ARBA00031762"/>
    </source>
</evidence>
<comment type="pathway">
    <text evidence="2">Protein modification; protein ubiquitination.</text>
</comment>
<reference evidence="15" key="1">
    <citation type="submission" date="2025-08" db="UniProtKB">
        <authorList>
            <consortium name="RefSeq"/>
        </authorList>
    </citation>
    <scope>IDENTIFICATION</scope>
    <source>
        <tissue evidence="15">Whole sample</tissue>
    </source>
</reference>
<keyword evidence="14" id="KW-1185">Reference proteome</keyword>
<evidence type="ECO:0000256" key="8">
    <source>
        <dbReference type="ARBA" id="ARBA00022786"/>
    </source>
</evidence>
<accession>A0A8B8DD24</accession>
<dbReference type="SUPFAM" id="SSF160088">
    <property type="entry name" value="NRDP1 C-terminal domain-like"/>
    <property type="match status" value="1"/>
</dbReference>
<dbReference type="GeneID" id="111125978"/>
<evidence type="ECO:0000256" key="7">
    <source>
        <dbReference type="ARBA" id="ARBA00022771"/>
    </source>
</evidence>
<keyword evidence="9" id="KW-0862">Zinc</keyword>
<dbReference type="PANTHER" id="PTHR10131:SF157">
    <property type="entry name" value="RECEPTOR-ASSOCIATED FACTOR, PUTATIVE-RELATED"/>
    <property type="match status" value="1"/>
</dbReference>
<dbReference type="GO" id="GO:0043122">
    <property type="term" value="P:regulation of canonical NF-kappaB signal transduction"/>
    <property type="evidence" value="ECO:0007669"/>
    <property type="project" value="TreeGrafter"/>
</dbReference>
<evidence type="ECO:0000313" key="14">
    <source>
        <dbReference type="Proteomes" id="UP000694844"/>
    </source>
</evidence>
<proteinExistence type="predicted"/>
<dbReference type="InterPro" id="IPR037255">
    <property type="entry name" value="NRDP1_C"/>
</dbReference>
<comment type="catalytic activity">
    <reaction evidence="1">
        <text>S-ubiquitinyl-[E2 ubiquitin-conjugating enzyme]-L-cysteine + [acceptor protein]-L-lysine = [E2 ubiquitin-conjugating enzyme]-L-cysteine + N(6)-ubiquitinyl-[acceptor protein]-L-lysine.</text>
        <dbReference type="EC" id="2.3.2.27"/>
    </reaction>
</comment>
<evidence type="ECO:0000256" key="10">
    <source>
        <dbReference type="ARBA" id="ARBA00030556"/>
    </source>
</evidence>
<dbReference type="GO" id="GO:0061630">
    <property type="term" value="F:ubiquitin protein ligase activity"/>
    <property type="evidence" value="ECO:0007669"/>
    <property type="project" value="UniProtKB-EC"/>
</dbReference>
<dbReference type="InterPro" id="IPR017907">
    <property type="entry name" value="Znf_RING_CS"/>
</dbReference>
<evidence type="ECO:0000256" key="12">
    <source>
        <dbReference type="PROSITE-ProRule" id="PRU00175"/>
    </source>
</evidence>
<dbReference type="GO" id="GO:0016567">
    <property type="term" value="P:protein ubiquitination"/>
    <property type="evidence" value="ECO:0007669"/>
    <property type="project" value="UniProtKB-UniPathway"/>
</dbReference>
<protein>
    <recommendedName>
        <fullName evidence="4">E3 ubiquitin-protein ligase NRDP1</fullName>
        <ecNumber evidence="3">2.3.2.27</ecNumber>
    </recommendedName>
    <alternativeName>
        <fullName evidence="10">RING finger protein 41</fullName>
    </alternativeName>
    <alternativeName>
        <fullName evidence="11">RING-type E3 ubiquitin transferase NRDP1</fullName>
    </alternativeName>
</protein>
<dbReference type="RefSeq" id="XP_022326007.1">
    <property type="nucleotide sequence ID" value="XM_022470299.1"/>
</dbReference>
<dbReference type="Pfam" id="PF13923">
    <property type="entry name" value="zf-C3HC4_2"/>
    <property type="match status" value="1"/>
</dbReference>
<dbReference type="SMART" id="SM00504">
    <property type="entry name" value="Ubox"/>
    <property type="match status" value="1"/>
</dbReference>
<feature type="domain" description="RING-type" evidence="13">
    <location>
        <begin position="24"/>
        <end position="63"/>
    </location>
</feature>
<sequence>MIRKGNMGYEINRFRQEVNKEFICPICQGVLENPQQVSECEHAFCKACIDEWLKRQPTCPVDRKRISPKDLKPVPRILTNLLSNLEIACDNANYGCTTVVKLEKLPEHLRECYHSQTPVQCTKGCGITVPKYKSKDHNCVLDLRSIVEQQASSIAKMQSEINSLKASGITEMQTELTEMMVSGLSHMQTEITDHTSGIRFLKECMRSMVGSNPQTRLQFMLENEDFLRSLETARVTQWGSMISTPNDDMLEGIKSSLTENGCPLHLATELIEKATEKHWPSGLSSLDARQLNREQCEKYVAKRIPGKQAVLVLACDNNHVPENLIMDPGLVMIFSRGVE</sequence>
<dbReference type="PROSITE" id="PS50089">
    <property type="entry name" value="ZF_RING_2"/>
    <property type="match status" value="1"/>
</dbReference>
<evidence type="ECO:0000256" key="5">
    <source>
        <dbReference type="ARBA" id="ARBA00022679"/>
    </source>
</evidence>
<evidence type="ECO:0000256" key="3">
    <source>
        <dbReference type="ARBA" id="ARBA00012483"/>
    </source>
</evidence>
<evidence type="ECO:0000256" key="6">
    <source>
        <dbReference type="ARBA" id="ARBA00022723"/>
    </source>
</evidence>
<keyword evidence="6" id="KW-0479">Metal-binding</keyword>
<organism evidence="14 15">
    <name type="scientific">Crassostrea virginica</name>
    <name type="common">Eastern oyster</name>
    <dbReference type="NCBI Taxonomy" id="6565"/>
    <lineage>
        <taxon>Eukaryota</taxon>
        <taxon>Metazoa</taxon>
        <taxon>Spiralia</taxon>
        <taxon>Lophotrochozoa</taxon>
        <taxon>Mollusca</taxon>
        <taxon>Bivalvia</taxon>
        <taxon>Autobranchia</taxon>
        <taxon>Pteriomorphia</taxon>
        <taxon>Ostreida</taxon>
        <taxon>Ostreoidea</taxon>
        <taxon>Ostreidae</taxon>
        <taxon>Crassostrea</taxon>
    </lineage>
</organism>
<dbReference type="PROSITE" id="PS00518">
    <property type="entry name" value="ZF_RING_1"/>
    <property type="match status" value="1"/>
</dbReference>